<organism evidence="5 6">
    <name type="scientific">Isoptericola dokdonensis DS-3</name>
    <dbReference type="NCBI Taxonomy" id="1300344"/>
    <lineage>
        <taxon>Bacteria</taxon>
        <taxon>Bacillati</taxon>
        <taxon>Actinomycetota</taxon>
        <taxon>Actinomycetes</taxon>
        <taxon>Micrococcales</taxon>
        <taxon>Promicromonosporaceae</taxon>
        <taxon>Isoptericola</taxon>
    </lineage>
</organism>
<dbReference type="EMBL" id="CP014209">
    <property type="protein sequence ID" value="ANC32975.1"/>
    <property type="molecule type" value="Genomic_DNA"/>
</dbReference>
<dbReference type="SUPFAM" id="SSF53822">
    <property type="entry name" value="Periplasmic binding protein-like I"/>
    <property type="match status" value="1"/>
</dbReference>
<keyword evidence="2" id="KW-0238">DNA-binding</keyword>
<dbReference type="InterPro" id="IPR046335">
    <property type="entry name" value="LacI/GalR-like_sensor"/>
</dbReference>
<evidence type="ECO:0000259" key="4">
    <source>
        <dbReference type="Pfam" id="PF13377"/>
    </source>
</evidence>
<dbReference type="PATRIC" id="fig|1300344.3.peg.3495"/>
<feature type="domain" description="Transcriptional regulator LacI/GalR-like sensor" evidence="4">
    <location>
        <begin position="129"/>
        <end position="285"/>
    </location>
</feature>
<keyword evidence="1" id="KW-0805">Transcription regulation</keyword>
<name>A0A161I3X4_9MICO</name>
<gene>
    <name evidence="5" type="primary">cytR_5</name>
    <name evidence="5" type="ORF">I598_3467</name>
</gene>
<dbReference type="InterPro" id="IPR028082">
    <property type="entry name" value="Peripla_BP_I"/>
</dbReference>
<keyword evidence="6" id="KW-1185">Reference proteome</keyword>
<keyword evidence="3" id="KW-0804">Transcription</keyword>
<evidence type="ECO:0000313" key="5">
    <source>
        <dbReference type="EMBL" id="ANC32975.1"/>
    </source>
</evidence>
<sequence length="289" mass="30387">MPGTVTTVNRSWTHDVAGLVLARPARMLAVEPFFMELVAGTEEVLAPAQRSLLLHVVGDLDAEIATYRRWAEHGTVGAVVVTNVRDDDPRPAALHALGLPYVVVGAPRPTPGEPHVWIDNARPARDVVVHLADQGHRVVARVTGPAEFAHTTTRTAAFAAQCAASGLTHHVAEGEYTEESGARATAELLDLDPRPTAIVYDNDVMALGGLGHARSAGVAVPADLSLVAWDDSALCRLASPPLSAMHHDVHGLGRLVGEAVLAVLDGAPPTTRTAPFPRLLVRGTTAPPA</sequence>
<proteinExistence type="predicted"/>
<dbReference type="KEGG" id="ido:I598_3467"/>
<dbReference type="STRING" id="1300344.I598_3467"/>
<evidence type="ECO:0000256" key="2">
    <source>
        <dbReference type="ARBA" id="ARBA00023125"/>
    </source>
</evidence>
<dbReference type="PANTHER" id="PTHR30146:SF155">
    <property type="entry name" value="ALANINE RACEMASE"/>
    <property type="match status" value="1"/>
</dbReference>
<reference evidence="5 6" key="1">
    <citation type="submission" date="2016-01" db="EMBL/GenBank/DDBJ databases">
        <title>Complete genome sequence of a soil Actinobacterium, Isoptericola dokdonensis DS-3.</title>
        <authorList>
            <person name="Kwon S.-K."/>
            <person name="Kim J.F."/>
        </authorList>
    </citation>
    <scope>NUCLEOTIDE SEQUENCE [LARGE SCALE GENOMIC DNA]</scope>
    <source>
        <strain evidence="5 6">DS-3</strain>
    </source>
</reference>
<evidence type="ECO:0000256" key="1">
    <source>
        <dbReference type="ARBA" id="ARBA00023015"/>
    </source>
</evidence>
<dbReference type="GO" id="GO:0003700">
    <property type="term" value="F:DNA-binding transcription factor activity"/>
    <property type="evidence" value="ECO:0007669"/>
    <property type="project" value="TreeGrafter"/>
</dbReference>
<dbReference type="AlphaFoldDB" id="A0A161I3X4"/>
<accession>A0A161I3X4</accession>
<protein>
    <submittedName>
        <fullName evidence="5">HTH-type transcriptional repressor CytR</fullName>
    </submittedName>
</protein>
<dbReference type="Gene3D" id="3.40.50.2300">
    <property type="match status" value="2"/>
</dbReference>
<evidence type="ECO:0000313" key="6">
    <source>
        <dbReference type="Proteomes" id="UP000076794"/>
    </source>
</evidence>
<dbReference type="Pfam" id="PF13377">
    <property type="entry name" value="Peripla_BP_3"/>
    <property type="match status" value="1"/>
</dbReference>
<dbReference type="PANTHER" id="PTHR30146">
    <property type="entry name" value="LACI-RELATED TRANSCRIPTIONAL REPRESSOR"/>
    <property type="match status" value="1"/>
</dbReference>
<dbReference type="Proteomes" id="UP000076794">
    <property type="component" value="Chromosome"/>
</dbReference>
<evidence type="ECO:0000256" key="3">
    <source>
        <dbReference type="ARBA" id="ARBA00023163"/>
    </source>
</evidence>
<dbReference type="GO" id="GO:0000976">
    <property type="term" value="F:transcription cis-regulatory region binding"/>
    <property type="evidence" value="ECO:0007669"/>
    <property type="project" value="TreeGrafter"/>
</dbReference>